<reference evidence="3 4" key="1">
    <citation type="submission" date="2017-07" db="EMBL/GenBank/DDBJ databases">
        <title>Draft genome sequence of aerobic hyperthermophilic archaea, Pyrobaculum aerophilum YKB31 and YKB32.</title>
        <authorList>
            <person name="Mochizuki T."/>
            <person name="Berliner A.J."/>
            <person name="Yoshida-Takashima Y."/>
            <person name="Takaki Y."/>
            <person name="Nunoura T."/>
            <person name="Takai K."/>
        </authorList>
    </citation>
    <scope>NUCLEOTIDE SEQUENCE [LARGE SCALE GENOMIC DNA]</scope>
    <source>
        <strain evidence="2 4">YKB31</strain>
        <strain evidence="1 3">YKB32</strain>
    </source>
</reference>
<accession>A0A371R3C5</accession>
<dbReference type="OrthoDB" id="26517at2157"/>
<evidence type="ECO:0000313" key="1">
    <source>
        <dbReference type="EMBL" id="RFA96044.1"/>
    </source>
</evidence>
<evidence type="ECO:0008006" key="5">
    <source>
        <dbReference type="Google" id="ProtNLM"/>
    </source>
</evidence>
<evidence type="ECO:0000313" key="4">
    <source>
        <dbReference type="Proteomes" id="UP000257123"/>
    </source>
</evidence>
<dbReference type="Proteomes" id="UP000257123">
    <property type="component" value="Unassembled WGS sequence"/>
</dbReference>
<dbReference type="EMBL" id="NMUE01000002">
    <property type="protein sequence ID" value="RFA98298.1"/>
    <property type="molecule type" value="Genomic_DNA"/>
</dbReference>
<gene>
    <name evidence="2" type="ORF">CGL51_01055</name>
    <name evidence="1" type="ORF">CGL52_11770</name>
</gene>
<evidence type="ECO:0000313" key="3">
    <source>
        <dbReference type="Proteomes" id="UP000256877"/>
    </source>
</evidence>
<organism evidence="2 4">
    <name type="scientific">Pyrobaculum aerophilum</name>
    <dbReference type="NCBI Taxonomy" id="13773"/>
    <lineage>
        <taxon>Archaea</taxon>
        <taxon>Thermoproteota</taxon>
        <taxon>Thermoprotei</taxon>
        <taxon>Thermoproteales</taxon>
        <taxon>Thermoproteaceae</taxon>
        <taxon>Pyrobaculum</taxon>
    </lineage>
</organism>
<dbReference type="AlphaFoldDB" id="A0A371R3C5"/>
<proteinExistence type="predicted"/>
<protein>
    <recommendedName>
        <fullName evidence="5">P. aerophilum family 453</fullName>
    </recommendedName>
</protein>
<dbReference type="RefSeq" id="WP_116420361.1">
    <property type="nucleotide sequence ID" value="NZ_NMUE01000002.1"/>
</dbReference>
<sequence length="94" mass="11210">MSCVTRELLVRFYSDSSFSLRVMVHYRVVSTYGKPFDFFLMEEPWRVYEVLERALGRHNAELVLRILSEWLGRNGCSTSPEELKRILSDRGYWK</sequence>
<name>A0A371R3C5_9CREN</name>
<comment type="caution">
    <text evidence="2">The sequence shown here is derived from an EMBL/GenBank/DDBJ whole genome shotgun (WGS) entry which is preliminary data.</text>
</comment>
<dbReference type="Proteomes" id="UP000256877">
    <property type="component" value="Unassembled WGS sequence"/>
</dbReference>
<dbReference type="EMBL" id="NMUF01000045">
    <property type="protein sequence ID" value="RFA96044.1"/>
    <property type="molecule type" value="Genomic_DNA"/>
</dbReference>
<evidence type="ECO:0000313" key="2">
    <source>
        <dbReference type="EMBL" id="RFA98298.1"/>
    </source>
</evidence>